<protein>
    <recommendedName>
        <fullName evidence="3">Haloacid dehalogenase</fullName>
    </recommendedName>
</protein>
<dbReference type="InterPro" id="IPR036412">
    <property type="entry name" value="HAD-like_sf"/>
</dbReference>
<comment type="caution">
    <text evidence="1">The sequence shown here is derived from an EMBL/GenBank/DDBJ whole genome shotgun (WGS) entry which is preliminary data.</text>
</comment>
<accession>A0A1V2DWP0</accession>
<dbReference type="SUPFAM" id="SSF56784">
    <property type="entry name" value="HAD-like"/>
    <property type="match status" value="1"/>
</dbReference>
<evidence type="ECO:0000313" key="1">
    <source>
        <dbReference type="EMBL" id="ONF45058.1"/>
    </source>
</evidence>
<evidence type="ECO:0000313" key="2">
    <source>
        <dbReference type="Proteomes" id="UP000189339"/>
    </source>
</evidence>
<reference evidence="1 2" key="1">
    <citation type="submission" date="2016-12" db="EMBL/GenBank/DDBJ databases">
        <title>Marinobacter lutaoensis whole genome sequencing.</title>
        <authorList>
            <person name="Verma A."/>
            <person name="Krishnamurthi S."/>
        </authorList>
    </citation>
    <scope>NUCLEOTIDE SEQUENCE [LARGE SCALE GENOMIC DNA]</scope>
    <source>
        <strain evidence="1 2">T5054</strain>
    </source>
</reference>
<dbReference type="EMBL" id="MSCW01000001">
    <property type="protein sequence ID" value="ONF45058.1"/>
    <property type="molecule type" value="Genomic_DNA"/>
</dbReference>
<proteinExistence type="predicted"/>
<organism evidence="1 2">
    <name type="scientific">Marinobacter lutaoensis</name>
    <dbReference type="NCBI Taxonomy" id="135739"/>
    <lineage>
        <taxon>Bacteria</taxon>
        <taxon>Pseudomonadati</taxon>
        <taxon>Pseudomonadota</taxon>
        <taxon>Gammaproteobacteria</taxon>
        <taxon>Pseudomonadales</taxon>
        <taxon>Marinobacteraceae</taxon>
        <taxon>Marinobacter</taxon>
    </lineage>
</organism>
<sequence length="194" mass="21889">MVCDFDGTLVRVNSFPLWVLSIAKGFLLEFRPFLSVKVVFLLVVRKLGLVSHFDFKKNLVNLSRFLNNDYVSSSLSRHVNDRVLDFLNSCEGTRVISSAAPLVYLEHTVDLIGVHVSHVIGSTFVGDDFFENYSENKVESLKQVCQDPKDVVVITDHYEDLPLMKIASKVYLVSPSEKTLRVVESAGIQYDILC</sequence>
<name>A0A1V2DWP0_9GAMM</name>
<dbReference type="STRING" id="135739.BTO32_00840"/>
<evidence type="ECO:0008006" key="3">
    <source>
        <dbReference type="Google" id="ProtNLM"/>
    </source>
</evidence>
<dbReference type="AlphaFoldDB" id="A0A1V2DWP0"/>
<gene>
    <name evidence="1" type="ORF">BTO32_00840</name>
</gene>
<dbReference type="Proteomes" id="UP000189339">
    <property type="component" value="Unassembled WGS sequence"/>
</dbReference>
<dbReference type="Pfam" id="PF12710">
    <property type="entry name" value="HAD"/>
    <property type="match status" value="1"/>
</dbReference>
<dbReference type="Gene3D" id="3.40.50.1000">
    <property type="entry name" value="HAD superfamily/HAD-like"/>
    <property type="match status" value="1"/>
</dbReference>
<keyword evidence="2" id="KW-1185">Reference proteome</keyword>
<dbReference type="InterPro" id="IPR023214">
    <property type="entry name" value="HAD_sf"/>
</dbReference>